<keyword evidence="7" id="KW-1185">Reference proteome</keyword>
<dbReference type="SUPFAM" id="SSF47095">
    <property type="entry name" value="HMG-box"/>
    <property type="match status" value="1"/>
</dbReference>
<feature type="region of interest" description="Disordered" evidence="4">
    <location>
        <begin position="1"/>
        <end position="23"/>
    </location>
</feature>
<feature type="compositionally biased region" description="Low complexity" evidence="4">
    <location>
        <begin position="99"/>
        <end position="112"/>
    </location>
</feature>
<dbReference type="PANTHER" id="PTHR45789">
    <property type="entry name" value="FI18025P1"/>
    <property type="match status" value="1"/>
</dbReference>
<proteinExistence type="predicted"/>
<dbReference type="InterPro" id="IPR036910">
    <property type="entry name" value="HMG_box_dom_sf"/>
</dbReference>
<reference evidence="6" key="2">
    <citation type="journal article" date="2023" name="IMA Fungus">
        <title>Comparative genomic study of the Penicillium genus elucidates a diverse pangenome and 15 lateral gene transfer events.</title>
        <authorList>
            <person name="Petersen C."/>
            <person name="Sorensen T."/>
            <person name="Nielsen M.R."/>
            <person name="Sondergaard T.E."/>
            <person name="Sorensen J.L."/>
            <person name="Fitzpatrick D.A."/>
            <person name="Frisvad J.C."/>
            <person name="Nielsen K.L."/>
        </authorList>
    </citation>
    <scope>NUCLEOTIDE SEQUENCE</scope>
    <source>
        <strain evidence="6">IBT 23319</strain>
    </source>
</reference>
<evidence type="ECO:0000313" key="7">
    <source>
        <dbReference type="Proteomes" id="UP001147733"/>
    </source>
</evidence>
<feature type="region of interest" description="Disordered" evidence="4">
    <location>
        <begin position="99"/>
        <end position="145"/>
    </location>
</feature>
<comment type="caution">
    <text evidence="6">The sequence shown here is derived from an EMBL/GenBank/DDBJ whole genome shotgun (WGS) entry which is preliminary data.</text>
</comment>
<dbReference type="OrthoDB" id="2307332at2759"/>
<gene>
    <name evidence="6" type="ORF">N7469_010579</name>
</gene>
<name>A0A9W9NKQ0_PENCI</name>
<dbReference type="CDD" id="cd01389">
    <property type="entry name" value="HMG-box_ROX1-like"/>
    <property type="match status" value="1"/>
</dbReference>
<evidence type="ECO:0000256" key="1">
    <source>
        <dbReference type="ARBA" id="ARBA00023125"/>
    </source>
</evidence>
<keyword evidence="1 3" id="KW-0238">DNA-binding</keyword>
<dbReference type="PANTHER" id="PTHR45789:SF2">
    <property type="entry name" value="FI18025P1"/>
    <property type="match status" value="1"/>
</dbReference>
<feature type="domain" description="HMG box" evidence="5">
    <location>
        <begin position="193"/>
        <end position="261"/>
    </location>
</feature>
<feature type="compositionally biased region" description="Basic and acidic residues" evidence="4">
    <location>
        <begin position="264"/>
        <end position="275"/>
    </location>
</feature>
<organism evidence="6 7">
    <name type="scientific">Penicillium citrinum</name>
    <dbReference type="NCBI Taxonomy" id="5077"/>
    <lineage>
        <taxon>Eukaryota</taxon>
        <taxon>Fungi</taxon>
        <taxon>Dikarya</taxon>
        <taxon>Ascomycota</taxon>
        <taxon>Pezizomycotina</taxon>
        <taxon>Eurotiomycetes</taxon>
        <taxon>Eurotiomycetidae</taxon>
        <taxon>Eurotiales</taxon>
        <taxon>Aspergillaceae</taxon>
        <taxon>Penicillium</taxon>
    </lineage>
</organism>
<dbReference type="InterPro" id="IPR009071">
    <property type="entry name" value="HMG_box_dom"/>
</dbReference>
<evidence type="ECO:0000313" key="6">
    <source>
        <dbReference type="EMBL" id="KAJ5221692.1"/>
    </source>
</evidence>
<dbReference type="AlphaFoldDB" id="A0A9W9NKQ0"/>
<dbReference type="GeneID" id="81388651"/>
<feature type="region of interest" description="Disordered" evidence="4">
    <location>
        <begin position="264"/>
        <end position="288"/>
    </location>
</feature>
<dbReference type="GO" id="GO:0005634">
    <property type="term" value="C:nucleus"/>
    <property type="evidence" value="ECO:0007669"/>
    <property type="project" value="UniProtKB-UniRule"/>
</dbReference>
<dbReference type="GO" id="GO:0000981">
    <property type="term" value="F:DNA-binding transcription factor activity, RNA polymerase II-specific"/>
    <property type="evidence" value="ECO:0007669"/>
    <property type="project" value="TreeGrafter"/>
</dbReference>
<reference evidence="6" key="1">
    <citation type="submission" date="2022-11" db="EMBL/GenBank/DDBJ databases">
        <authorList>
            <person name="Petersen C."/>
        </authorList>
    </citation>
    <scope>NUCLEOTIDE SEQUENCE</scope>
    <source>
        <strain evidence="6">IBT 23319</strain>
    </source>
</reference>
<evidence type="ECO:0000256" key="4">
    <source>
        <dbReference type="SAM" id="MobiDB-lite"/>
    </source>
</evidence>
<keyword evidence="2 3" id="KW-0539">Nucleus</keyword>
<dbReference type="Gene3D" id="1.10.30.10">
    <property type="entry name" value="High mobility group box domain"/>
    <property type="match status" value="1"/>
</dbReference>
<dbReference type="SMART" id="SM00398">
    <property type="entry name" value="HMG"/>
    <property type="match status" value="1"/>
</dbReference>
<dbReference type="Proteomes" id="UP001147733">
    <property type="component" value="Unassembled WGS sequence"/>
</dbReference>
<dbReference type="EMBL" id="JAPQKT010000009">
    <property type="protein sequence ID" value="KAJ5221692.1"/>
    <property type="molecule type" value="Genomic_DNA"/>
</dbReference>
<accession>A0A9W9NKQ0</accession>
<evidence type="ECO:0000256" key="2">
    <source>
        <dbReference type="ARBA" id="ARBA00023242"/>
    </source>
</evidence>
<dbReference type="InterPro" id="IPR051356">
    <property type="entry name" value="SOX/SOX-like_TF"/>
</dbReference>
<feature type="compositionally biased region" description="Basic residues" evidence="4">
    <location>
        <begin position="113"/>
        <end position="132"/>
    </location>
</feature>
<feature type="DNA-binding region" description="HMG box" evidence="3">
    <location>
        <begin position="193"/>
        <end position="261"/>
    </location>
</feature>
<dbReference type="Pfam" id="PF00505">
    <property type="entry name" value="HMG_box"/>
    <property type="match status" value="1"/>
</dbReference>
<dbReference type="RefSeq" id="XP_056496615.1">
    <property type="nucleotide sequence ID" value="XM_056649484.1"/>
</dbReference>
<evidence type="ECO:0000259" key="5">
    <source>
        <dbReference type="PROSITE" id="PS50118"/>
    </source>
</evidence>
<dbReference type="PROSITE" id="PS50118">
    <property type="entry name" value="HMG_BOX_2"/>
    <property type="match status" value="1"/>
</dbReference>
<protein>
    <recommendedName>
        <fullName evidence="5">HMG box domain-containing protein</fullName>
    </recommendedName>
</protein>
<evidence type="ECO:0000256" key="3">
    <source>
        <dbReference type="PROSITE-ProRule" id="PRU00267"/>
    </source>
</evidence>
<sequence length="487" mass="53629">MSNIKMPGELPPSPPISSEGEICPPRFPPSYGLIDSSLDQFHMASEFHQGTPPPQMVYASPSPHHYYPNIPTSHPISIMPGQHATTPSMMPVDLPLRVQSASPSYSSSQSRKAASKGKAKASRSPKDRRGRGQRNSAGGSKTKPKVFLPGPLSVIAAHLHDVPVLDTESFVNRPASVRIQEAKMKGSSNKKPIGRPMNGFMLYRKAYSARCKAYLDVENHQNVSVGIGQSWHKESEEIREQFNAWSKIERVNHAIAFPEYKFQPKKESTTTRRPELTPPHSPGNWDDFGDSDFPYASPPMHRRTQSLEFSSRSSSPFDDYSTCLAQSFDTTWTNATSFPSQSLPGNMSTIHPGLLQPTFDDGQYGAHGVHGSPSEMSSGLNGIPGGNHEDLYQSSQPLPSSIGSGHMDPQLLQYPQDHQSSSDHSFMTSSHLYPMGFEGENYMSTTHMPSSHSSPSIYHGLPEMEAQTWDYASHSPSATVFKEEPFA</sequence>
<dbReference type="GO" id="GO:0000978">
    <property type="term" value="F:RNA polymerase II cis-regulatory region sequence-specific DNA binding"/>
    <property type="evidence" value="ECO:0007669"/>
    <property type="project" value="TreeGrafter"/>
</dbReference>